<evidence type="ECO:0000313" key="6">
    <source>
        <dbReference type="Proteomes" id="UP000195139"/>
    </source>
</evidence>
<keyword evidence="6" id="KW-1185">Reference proteome</keyword>
<evidence type="ECO:0000256" key="1">
    <source>
        <dbReference type="ARBA" id="ARBA00022729"/>
    </source>
</evidence>
<name>A0A242C675_9ENTE</name>
<evidence type="ECO:0000256" key="2">
    <source>
        <dbReference type="SAM" id="Coils"/>
    </source>
</evidence>
<gene>
    <name evidence="4" type="ORF">A5880_000588</name>
    <name evidence="5" type="ORF">A5880_002866</name>
</gene>
<dbReference type="InterPro" id="IPR029050">
    <property type="entry name" value="Immunoprotect_excell_Ig-like"/>
</dbReference>
<evidence type="ECO:0000313" key="5">
    <source>
        <dbReference type="EMBL" id="OTO05691.1"/>
    </source>
</evidence>
<feature type="coiled-coil region" evidence="2">
    <location>
        <begin position="24"/>
        <end position="51"/>
    </location>
</feature>
<comment type="caution">
    <text evidence="5">The sequence shown here is derived from an EMBL/GenBank/DDBJ whole genome shotgun (WGS) entry which is preliminary data.</text>
</comment>
<proteinExistence type="predicted"/>
<dbReference type="EMBL" id="NGLE01000004">
    <property type="protein sequence ID" value="OTO05691.1"/>
    <property type="molecule type" value="Genomic_DNA"/>
</dbReference>
<evidence type="ECO:0008006" key="7">
    <source>
        <dbReference type="Google" id="ProtNLM"/>
    </source>
</evidence>
<dbReference type="RefSeq" id="WP_086331717.1">
    <property type="nucleotide sequence ID" value="NZ_NGLE02000001.1"/>
</dbReference>
<evidence type="ECO:0000313" key="4">
    <source>
        <dbReference type="EMBL" id="MEI5993047.1"/>
    </source>
</evidence>
<evidence type="ECO:0000256" key="3">
    <source>
        <dbReference type="SAM" id="MobiDB-lite"/>
    </source>
</evidence>
<sequence>MKKAYCLGTLLLCGLIISGCGSDTSKLEDKIDKISTKVSKLDKEIDKLSKTGIDISKSSSEKTYTKTKDSKEKSKESTTNDSKKEPLKDLFAKDAIAQDEHAKIQVTKVDFVESTSPVYESSGLVVVYYTLENLGTENIAPYLKTSSYIYVSEEDDVSDTRIQDNGLSGYDAFKKLYENSTLNIKPKAKIETASAYHIKNEDKNIKVQIGTYEFTSSGEESVAAKTFTPKEIKKAYKKNEKIKNDQDKD</sequence>
<dbReference type="Proteomes" id="UP000195139">
    <property type="component" value="Unassembled WGS sequence"/>
</dbReference>
<reference evidence="5" key="1">
    <citation type="submission" date="2017-05" db="EMBL/GenBank/DDBJ databases">
        <title>The Genome Sequence of Enterococcus sp. 4G2_DIV0659.</title>
        <authorList>
            <consortium name="The Broad Institute Genomics Platform"/>
            <consortium name="The Broad Institute Genomic Center for Infectious Diseases"/>
            <person name="Earl A."/>
            <person name="Manson A."/>
            <person name="Schwartman J."/>
            <person name="Gilmore M."/>
            <person name="Abouelleil A."/>
            <person name="Cao P."/>
            <person name="Chapman S."/>
            <person name="Cusick C."/>
            <person name="Shea T."/>
            <person name="Young S."/>
            <person name="Neafsey D."/>
            <person name="Nusbaum C."/>
            <person name="Birren B."/>
        </authorList>
    </citation>
    <scope>NUCLEOTIDE SEQUENCE [LARGE SCALE GENOMIC DNA]</scope>
    <source>
        <strain evidence="5">4G2_DIV0659</strain>
    </source>
</reference>
<organism evidence="5">
    <name type="scientific">Candidatus Enterococcus mansonii</name>
    <dbReference type="NCBI Taxonomy" id="1834181"/>
    <lineage>
        <taxon>Bacteria</taxon>
        <taxon>Bacillati</taxon>
        <taxon>Bacillota</taxon>
        <taxon>Bacilli</taxon>
        <taxon>Lactobacillales</taxon>
        <taxon>Enterococcaceae</taxon>
        <taxon>Enterococcus</taxon>
    </lineage>
</organism>
<keyword evidence="2" id="KW-0175">Coiled coil</keyword>
<reference evidence="4 6" key="2">
    <citation type="submission" date="2018-07" db="EMBL/GenBank/DDBJ databases">
        <title>The Genome Sequence of Enterococcus sp. DIV0659b.</title>
        <authorList>
            <consortium name="The Broad Institute Genomics Platform"/>
            <consortium name="The Broad Institute Genomic Center for Infectious Diseases"/>
            <person name="Earl A."/>
            <person name="Manson A."/>
            <person name="Schwartman J."/>
            <person name="Gilmore M."/>
            <person name="Abouelleil A."/>
            <person name="Cao P."/>
            <person name="Chapman S."/>
            <person name="Cusick C."/>
            <person name="Shea T."/>
            <person name="Young S."/>
            <person name="Neafsey D."/>
            <person name="Nusbaum C."/>
            <person name="Birren B."/>
        </authorList>
    </citation>
    <scope>NUCLEOTIDE SEQUENCE [LARGE SCALE GENOMIC DNA]</scope>
    <source>
        <strain evidence="4 6">4G2_DIV0659</strain>
    </source>
</reference>
<dbReference type="AlphaFoldDB" id="A0A242C675"/>
<feature type="region of interest" description="Disordered" evidence="3">
    <location>
        <begin position="59"/>
        <end position="83"/>
    </location>
</feature>
<keyword evidence="1" id="KW-0732">Signal</keyword>
<dbReference type="PROSITE" id="PS51257">
    <property type="entry name" value="PROKAR_LIPOPROTEIN"/>
    <property type="match status" value="1"/>
</dbReference>
<accession>A0A242C675</accession>
<dbReference type="OrthoDB" id="9885742at2"/>
<dbReference type="Gene3D" id="2.60.40.1240">
    <property type="match status" value="1"/>
</dbReference>
<protein>
    <recommendedName>
        <fullName evidence="7">DUF5067 domain-containing protein</fullName>
    </recommendedName>
</protein>
<dbReference type="EMBL" id="NGLE02000001">
    <property type="protein sequence ID" value="MEI5993047.1"/>
    <property type="molecule type" value="Genomic_DNA"/>
</dbReference>